<evidence type="ECO:0000256" key="2">
    <source>
        <dbReference type="SAM" id="Phobius"/>
    </source>
</evidence>
<organism evidence="4 5">
    <name type="scientific">Hyalella azteca</name>
    <name type="common">Amphipod</name>
    <dbReference type="NCBI Taxonomy" id="294128"/>
    <lineage>
        <taxon>Eukaryota</taxon>
        <taxon>Metazoa</taxon>
        <taxon>Ecdysozoa</taxon>
        <taxon>Arthropoda</taxon>
        <taxon>Crustacea</taxon>
        <taxon>Multicrustacea</taxon>
        <taxon>Malacostraca</taxon>
        <taxon>Eumalacostraca</taxon>
        <taxon>Peracarida</taxon>
        <taxon>Amphipoda</taxon>
        <taxon>Senticaudata</taxon>
        <taxon>Talitrida</taxon>
        <taxon>Talitroidea</taxon>
        <taxon>Hyalellidae</taxon>
        <taxon>Hyalella</taxon>
    </lineage>
</organism>
<dbReference type="AlphaFoldDB" id="A0A8B7PGI9"/>
<name>A0A8B7PGI9_HYAAZ</name>
<sequence>MGLRFFINAGFLLLLCTVAVVQVTCDASIEGVTSTVAPTDDVDRELHTTAETSVHEGRIDTAEAATEVSANDLAEESGQSQNNVTSGRSHATTDDQNTRIYTNLSEEDAIGTNFSAGESSTLPSEISHVPESSDSASSSSTSTSTPLTTPATTSSIVSSSSSNPTERITITTTSTPLITPVPNHSTSSQSPAMSSESPSTATSLTGADQTLTSSLLPGSSTERMEISTEPMELSTEPLEVSTESYQHTGDERSLTHTTSGAPSGDAATSAASAANSSTSTTLQSNYTDEISTNYSHQASNSSGGATEARISSHPTSPSYAESSSDSVTHIPELIPNANGTNGGNVTSYEGGTDNVSDTNDYTSPTDLDDTRAATLKKSNTEDFGNSTATPPAGERDEKVTADNNDALAHHFFAVTVTSAFVINAAFFLLTLFCVYKIVKRYHTRSWSPQPVKYQAVDYGISMGRQNMGLDLSPETHGGVPAPPKETHHKDTPKGYKDTPKVPITITNEDGWCVPYADDINDNNSNAGPADRNSHQMHEMNNEQRGRAH</sequence>
<feature type="region of interest" description="Disordered" evidence="1">
    <location>
        <begin position="522"/>
        <end position="548"/>
    </location>
</feature>
<dbReference type="RefSeq" id="XP_018024687.1">
    <property type="nucleotide sequence ID" value="XM_018169198.2"/>
</dbReference>
<feature type="region of interest" description="Disordered" evidence="1">
    <location>
        <begin position="113"/>
        <end position="397"/>
    </location>
</feature>
<feature type="compositionally biased region" description="Polar residues" evidence="1">
    <location>
        <begin position="312"/>
        <end position="327"/>
    </location>
</feature>
<dbReference type="Proteomes" id="UP000694843">
    <property type="component" value="Unplaced"/>
</dbReference>
<evidence type="ECO:0000313" key="4">
    <source>
        <dbReference type="Proteomes" id="UP000694843"/>
    </source>
</evidence>
<keyword evidence="2" id="KW-0472">Membrane</keyword>
<dbReference type="GeneID" id="108680389"/>
<dbReference type="OrthoDB" id="6376396at2759"/>
<protein>
    <submittedName>
        <fullName evidence="5">Uncharacterized serine-rich protein C215.13</fullName>
    </submittedName>
</protein>
<reference evidence="5" key="1">
    <citation type="submission" date="2025-08" db="UniProtKB">
        <authorList>
            <consortium name="RefSeq"/>
        </authorList>
    </citation>
    <scope>IDENTIFICATION</scope>
    <source>
        <tissue evidence="5">Whole organism</tissue>
    </source>
</reference>
<feature type="compositionally biased region" description="Polar residues" evidence="1">
    <location>
        <begin position="337"/>
        <end position="365"/>
    </location>
</feature>
<feature type="compositionally biased region" description="Polar residues" evidence="1">
    <location>
        <begin position="113"/>
        <end position="124"/>
    </location>
</feature>
<evidence type="ECO:0000256" key="3">
    <source>
        <dbReference type="SAM" id="SignalP"/>
    </source>
</evidence>
<keyword evidence="2" id="KW-0812">Transmembrane</keyword>
<feature type="transmembrane region" description="Helical" evidence="2">
    <location>
        <begin position="411"/>
        <end position="435"/>
    </location>
</feature>
<feature type="compositionally biased region" description="Polar residues" evidence="1">
    <location>
        <begin position="282"/>
        <end position="304"/>
    </location>
</feature>
<feature type="signal peptide" evidence="3">
    <location>
        <begin position="1"/>
        <end position="27"/>
    </location>
</feature>
<feature type="region of interest" description="Disordered" evidence="1">
    <location>
        <begin position="475"/>
        <end position="500"/>
    </location>
</feature>
<feature type="chain" id="PRO_5034648018" evidence="3">
    <location>
        <begin position="28"/>
        <end position="548"/>
    </location>
</feature>
<keyword evidence="4" id="KW-1185">Reference proteome</keyword>
<feature type="compositionally biased region" description="Low complexity" evidence="1">
    <location>
        <begin position="132"/>
        <end position="221"/>
    </location>
</feature>
<feature type="compositionally biased region" description="Basic and acidic residues" evidence="1">
    <location>
        <begin position="531"/>
        <end position="548"/>
    </location>
</feature>
<feature type="compositionally biased region" description="Basic and acidic residues" evidence="1">
    <location>
        <begin position="484"/>
        <end position="499"/>
    </location>
</feature>
<accession>A0A8B7PGI9</accession>
<keyword evidence="3" id="KW-0732">Signal</keyword>
<feature type="compositionally biased region" description="Polar residues" evidence="1">
    <location>
        <begin position="77"/>
        <end position="90"/>
    </location>
</feature>
<keyword evidence="2" id="KW-1133">Transmembrane helix</keyword>
<proteinExistence type="predicted"/>
<evidence type="ECO:0000256" key="1">
    <source>
        <dbReference type="SAM" id="MobiDB-lite"/>
    </source>
</evidence>
<feature type="compositionally biased region" description="Low complexity" evidence="1">
    <location>
        <begin position="257"/>
        <end position="281"/>
    </location>
</feature>
<dbReference type="KEGG" id="hazt:108680389"/>
<feature type="region of interest" description="Disordered" evidence="1">
    <location>
        <begin position="70"/>
        <end position="97"/>
    </location>
</feature>
<evidence type="ECO:0000313" key="5">
    <source>
        <dbReference type="RefSeq" id="XP_018024687.1"/>
    </source>
</evidence>
<gene>
    <name evidence="5" type="primary">LOC108680389</name>
</gene>